<organism evidence="9 10">
    <name type="scientific">Meloidogyne incognita</name>
    <name type="common">Southern root-knot nematode worm</name>
    <name type="synonym">Oxyuris incognita</name>
    <dbReference type="NCBI Taxonomy" id="6306"/>
    <lineage>
        <taxon>Eukaryota</taxon>
        <taxon>Metazoa</taxon>
        <taxon>Ecdysozoa</taxon>
        <taxon>Nematoda</taxon>
        <taxon>Chromadorea</taxon>
        <taxon>Rhabditida</taxon>
        <taxon>Tylenchina</taxon>
        <taxon>Tylenchomorpha</taxon>
        <taxon>Tylenchoidea</taxon>
        <taxon>Meloidogynidae</taxon>
        <taxon>Meloidogyninae</taxon>
        <taxon>Meloidogyne</taxon>
        <taxon>Meloidogyne incognita group</taxon>
    </lineage>
</organism>
<dbReference type="GO" id="GO:0016560">
    <property type="term" value="P:protein import into peroxisome matrix, docking"/>
    <property type="evidence" value="ECO:0007669"/>
    <property type="project" value="TreeGrafter"/>
</dbReference>
<reference evidence="10" key="1">
    <citation type="submission" date="2022-11" db="UniProtKB">
        <authorList>
            <consortium name="WormBaseParasite"/>
        </authorList>
    </citation>
    <scope>IDENTIFICATION</scope>
</reference>
<dbReference type="PROSITE" id="PS50005">
    <property type="entry name" value="TPR"/>
    <property type="match status" value="2"/>
</dbReference>
<evidence type="ECO:0000256" key="3">
    <source>
        <dbReference type="ARBA" id="ARBA00005348"/>
    </source>
</evidence>
<evidence type="ECO:0000256" key="7">
    <source>
        <dbReference type="ARBA" id="ARBA00023140"/>
    </source>
</evidence>
<dbReference type="SUPFAM" id="SSF48452">
    <property type="entry name" value="TPR-like"/>
    <property type="match status" value="1"/>
</dbReference>
<dbReference type="GO" id="GO:0005052">
    <property type="term" value="F:peroxisome matrix targeting signal-1 binding"/>
    <property type="evidence" value="ECO:0007669"/>
    <property type="project" value="TreeGrafter"/>
</dbReference>
<dbReference type="Proteomes" id="UP000887563">
    <property type="component" value="Unplaced"/>
</dbReference>
<evidence type="ECO:0000256" key="4">
    <source>
        <dbReference type="ARBA" id="ARBA00022490"/>
    </source>
</evidence>
<comment type="subcellular location">
    <subcellularLocation>
        <location evidence="2">Cytoplasm</location>
    </subcellularLocation>
    <subcellularLocation>
        <location evidence="1">Peroxisome</location>
    </subcellularLocation>
</comment>
<dbReference type="GO" id="GO:0005829">
    <property type="term" value="C:cytosol"/>
    <property type="evidence" value="ECO:0007669"/>
    <property type="project" value="TreeGrafter"/>
</dbReference>
<comment type="similarity">
    <text evidence="3">Belongs to the peroxisomal targeting signal receptor family.</text>
</comment>
<protein>
    <submittedName>
        <fullName evidence="10">Peroxin-5</fullName>
    </submittedName>
</protein>
<evidence type="ECO:0000256" key="2">
    <source>
        <dbReference type="ARBA" id="ARBA00004496"/>
    </source>
</evidence>
<dbReference type="WBParaSite" id="Minc3s00774g17168">
    <property type="protein sequence ID" value="Minc3s00774g17168"/>
    <property type="gene ID" value="Minc3s00774g17168"/>
</dbReference>
<sequence>MAANVKTAIVWAASVRAAKVASPFFNICYAYKNRARFAAQNPMGNCVEAKFLEVIKFVQPECELVEIQNAMSILYNLSNDYNKAIECLNSALNFKPEDPILWNRLGATLANADRSAEAINAYKRALQISPSYVRVRYNLGVSCMNLQSFREAAIHFLAALKIQHSPEQSLIWSRLRSAIIRMENIQLDNEIFEAINCHDLDRISKIFGV</sequence>
<dbReference type="Pfam" id="PF13414">
    <property type="entry name" value="TPR_11"/>
    <property type="match status" value="2"/>
</dbReference>
<dbReference type="AlphaFoldDB" id="A0A914LT38"/>
<keyword evidence="5" id="KW-0677">Repeat</keyword>
<evidence type="ECO:0000313" key="10">
    <source>
        <dbReference type="WBParaSite" id="Minc3s00774g17168"/>
    </source>
</evidence>
<evidence type="ECO:0000256" key="8">
    <source>
        <dbReference type="PROSITE-ProRule" id="PRU00339"/>
    </source>
</evidence>
<accession>A0A914LT38</accession>
<dbReference type="PANTHER" id="PTHR10130:SF0">
    <property type="entry name" value="GH08708P"/>
    <property type="match status" value="1"/>
</dbReference>
<keyword evidence="9" id="KW-1185">Reference proteome</keyword>
<dbReference type="GO" id="GO:0005778">
    <property type="term" value="C:peroxisomal membrane"/>
    <property type="evidence" value="ECO:0007669"/>
    <property type="project" value="TreeGrafter"/>
</dbReference>
<keyword evidence="4" id="KW-0963">Cytoplasm</keyword>
<dbReference type="Gene3D" id="1.25.40.10">
    <property type="entry name" value="Tetratricopeptide repeat domain"/>
    <property type="match status" value="1"/>
</dbReference>
<evidence type="ECO:0000313" key="9">
    <source>
        <dbReference type="Proteomes" id="UP000887563"/>
    </source>
</evidence>
<evidence type="ECO:0000256" key="5">
    <source>
        <dbReference type="ARBA" id="ARBA00022737"/>
    </source>
</evidence>
<dbReference type="InterPro" id="IPR024111">
    <property type="entry name" value="PEX5/PEX5L"/>
</dbReference>
<evidence type="ECO:0000256" key="1">
    <source>
        <dbReference type="ARBA" id="ARBA00004275"/>
    </source>
</evidence>
<name>A0A914LT38_MELIC</name>
<dbReference type="SMART" id="SM00028">
    <property type="entry name" value="TPR"/>
    <property type="match status" value="3"/>
</dbReference>
<dbReference type="PANTHER" id="PTHR10130">
    <property type="entry name" value="PEROXISOMAL TARGETING SIGNAL 1 RECEPTOR PEX5"/>
    <property type="match status" value="1"/>
</dbReference>
<keyword evidence="6 8" id="KW-0802">TPR repeat</keyword>
<evidence type="ECO:0000256" key="6">
    <source>
        <dbReference type="ARBA" id="ARBA00022803"/>
    </source>
</evidence>
<keyword evidence="7" id="KW-0576">Peroxisome</keyword>
<feature type="repeat" description="TPR" evidence="8">
    <location>
        <begin position="99"/>
        <end position="132"/>
    </location>
</feature>
<dbReference type="InterPro" id="IPR011990">
    <property type="entry name" value="TPR-like_helical_dom_sf"/>
</dbReference>
<dbReference type="InterPro" id="IPR019734">
    <property type="entry name" value="TPR_rpt"/>
</dbReference>
<feature type="repeat" description="TPR" evidence="8">
    <location>
        <begin position="65"/>
        <end position="98"/>
    </location>
</feature>
<proteinExistence type="inferred from homology"/>